<accession>A0A2T5U4G6</accession>
<dbReference type="EMBL" id="QAYE01000005">
    <property type="protein sequence ID" value="PTW46396.1"/>
    <property type="molecule type" value="Genomic_DNA"/>
</dbReference>
<dbReference type="AlphaFoldDB" id="A0A2T5U4G6"/>
<dbReference type="InterPro" id="IPR017850">
    <property type="entry name" value="Alkaline_phosphatase_core_sf"/>
</dbReference>
<dbReference type="PANTHER" id="PTHR10151:SF120">
    <property type="entry name" value="BIS(5'-ADENOSYL)-TRIPHOSPHATASE"/>
    <property type="match status" value="1"/>
</dbReference>
<name>A0A2T5U4G6_9SPHN</name>
<dbReference type="OrthoDB" id="9771966at2"/>
<dbReference type="Proteomes" id="UP000244013">
    <property type="component" value="Unassembled WGS sequence"/>
</dbReference>
<dbReference type="Gene3D" id="3.40.720.10">
    <property type="entry name" value="Alkaline Phosphatase, subunit A"/>
    <property type="match status" value="1"/>
</dbReference>
<evidence type="ECO:0000256" key="1">
    <source>
        <dbReference type="SAM" id="SignalP"/>
    </source>
</evidence>
<feature type="chain" id="PRO_5015539120" evidence="1">
    <location>
        <begin position="31"/>
        <end position="437"/>
    </location>
</feature>
<dbReference type="GO" id="GO:0016787">
    <property type="term" value="F:hydrolase activity"/>
    <property type="evidence" value="ECO:0007669"/>
    <property type="project" value="UniProtKB-ARBA"/>
</dbReference>
<dbReference type="SUPFAM" id="SSF53649">
    <property type="entry name" value="Alkaline phosphatase-like"/>
    <property type="match status" value="1"/>
</dbReference>
<dbReference type="CDD" id="cd16018">
    <property type="entry name" value="Enpp"/>
    <property type="match status" value="1"/>
</dbReference>
<gene>
    <name evidence="2" type="ORF">C8J25_105176</name>
</gene>
<dbReference type="PANTHER" id="PTHR10151">
    <property type="entry name" value="ECTONUCLEOTIDE PYROPHOSPHATASE/PHOSPHODIESTERASE"/>
    <property type="match status" value="1"/>
</dbReference>
<sequence length="437" mass="46554">MMKNALALLGSALGLTLAGCAYPYTPPALAPITAPAPASIAAAAMPGETRAPVTILVSIDGFRPDYLDRGVTPNLNRLRAGGVFASMRPSFPSITFPNHWTLVTGLRPDRSGIVGNKMEDPARPGETFTMATDDPFWWSESSPIWVDAEKAGIRTATMFWPGANVAVGGKVKPDSHGAIEGGTRPEDWQQFNQQVSGTQRVNAVLDWMRRPAAIRPKLVTLYFDTVDSAGHAGGPDSAGVTQAVADVDASIGALVDGLAALGQRANLVIVADHGMAAMSSTRVVALDTIADKADYRTVETGPYATLFAVPGHEAALEARLLTRHDHLQCWRKGEIPARFHYGRNPRVPSYLCLADVGWRVDPSAPTKASIGGMHGYDNMAPEMRALFIANGPAFARGKTIASFDNVAIEPLLRDLIGLPAEAGLDGTDVPFQKVLQR</sequence>
<dbReference type="PROSITE" id="PS51257">
    <property type="entry name" value="PROKAR_LIPOPROTEIN"/>
    <property type="match status" value="1"/>
</dbReference>
<keyword evidence="1" id="KW-0732">Signal</keyword>
<proteinExistence type="predicted"/>
<dbReference type="InterPro" id="IPR002591">
    <property type="entry name" value="Phosphodiest/P_Trfase"/>
</dbReference>
<dbReference type="Gene3D" id="3.30.1360.180">
    <property type="match status" value="1"/>
</dbReference>
<organism evidence="2 3">
    <name type="scientific">Sphingomonas faeni</name>
    <dbReference type="NCBI Taxonomy" id="185950"/>
    <lineage>
        <taxon>Bacteria</taxon>
        <taxon>Pseudomonadati</taxon>
        <taxon>Pseudomonadota</taxon>
        <taxon>Alphaproteobacteria</taxon>
        <taxon>Sphingomonadales</taxon>
        <taxon>Sphingomonadaceae</taxon>
        <taxon>Sphingomonas</taxon>
    </lineage>
</organism>
<feature type="signal peptide" evidence="1">
    <location>
        <begin position="1"/>
        <end position="30"/>
    </location>
</feature>
<evidence type="ECO:0000313" key="3">
    <source>
        <dbReference type="Proteomes" id="UP000244013"/>
    </source>
</evidence>
<dbReference type="Pfam" id="PF01663">
    <property type="entry name" value="Phosphodiest"/>
    <property type="match status" value="1"/>
</dbReference>
<comment type="caution">
    <text evidence="2">The sequence shown here is derived from an EMBL/GenBank/DDBJ whole genome shotgun (WGS) entry which is preliminary data.</text>
</comment>
<reference evidence="2 3" key="1">
    <citation type="submission" date="2018-04" db="EMBL/GenBank/DDBJ databases">
        <title>Genomic Encyclopedia of Type Strains, Phase III (KMG-III): the genomes of soil and plant-associated and newly described type strains.</title>
        <authorList>
            <person name="Whitman W."/>
        </authorList>
    </citation>
    <scope>NUCLEOTIDE SEQUENCE [LARGE SCALE GENOMIC DNA]</scope>
    <source>
        <strain evidence="2 3">MA-olki</strain>
    </source>
</reference>
<evidence type="ECO:0000313" key="2">
    <source>
        <dbReference type="EMBL" id="PTW46396.1"/>
    </source>
</evidence>
<protein>
    <submittedName>
        <fullName evidence="2">Putative AlkP superfamily pyrophosphatase or phosphodiesterase</fullName>
    </submittedName>
</protein>